<name>X6NSY8_RETFI</name>
<accession>X6NSY8</accession>
<protein>
    <recommendedName>
        <fullName evidence="1">Oxidoreductase-like domain-containing protein</fullName>
    </recommendedName>
</protein>
<feature type="domain" description="Oxidoreductase-like" evidence="1">
    <location>
        <begin position="218"/>
        <end position="256"/>
    </location>
</feature>
<reference evidence="2 3" key="1">
    <citation type="journal article" date="2013" name="Curr. Biol.">
        <title>The Genome of the Foraminiferan Reticulomyxa filosa.</title>
        <authorList>
            <person name="Glockner G."/>
            <person name="Hulsmann N."/>
            <person name="Schleicher M."/>
            <person name="Noegel A.A."/>
            <person name="Eichinger L."/>
            <person name="Gallinger C."/>
            <person name="Pawlowski J."/>
            <person name="Sierra R."/>
            <person name="Euteneuer U."/>
            <person name="Pillet L."/>
            <person name="Moustafa A."/>
            <person name="Platzer M."/>
            <person name="Groth M."/>
            <person name="Szafranski K."/>
            <person name="Schliwa M."/>
        </authorList>
    </citation>
    <scope>NUCLEOTIDE SEQUENCE [LARGE SCALE GENOMIC DNA]</scope>
</reference>
<dbReference type="InterPro" id="IPR019180">
    <property type="entry name" value="Oxidoreductase-like_N"/>
</dbReference>
<evidence type="ECO:0000259" key="1">
    <source>
        <dbReference type="Pfam" id="PF09791"/>
    </source>
</evidence>
<organism evidence="2 3">
    <name type="scientific">Reticulomyxa filosa</name>
    <dbReference type="NCBI Taxonomy" id="46433"/>
    <lineage>
        <taxon>Eukaryota</taxon>
        <taxon>Sar</taxon>
        <taxon>Rhizaria</taxon>
        <taxon>Retaria</taxon>
        <taxon>Foraminifera</taxon>
        <taxon>Monothalamids</taxon>
        <taxon>Reticulomyxidae</taxon>
        <taxon>Reticulomyxa</taxon>
    </lineage>
</organism>
<keyword evidence="3" id="KW-1185">Reference proteome</keyword>
<dbReference type="Proteomes" id="UP000023152">
    <property type="component" value="Unassembled WGS sequence"/>
</dbReference>
<gene>
    <name evidence="2" type="ORF">RFI_08054</name>
</gene>
<dbReference type="OrthoDB" id="432685at2759"/>
<comment type="caution">
    <text evidence="2">The sequence shown here is derived from an EMBL/GenBank/DDBJ whole genome shotgun (WGS) entry which is preliminary data.</text>
</comment>
<proteinExistence type="predicted"/>
<dbReference type="AlphaFoldDB" id="X6NSY8"/>
<dbReference type="EMBL" id="ASPP01006276">
    <property type="protein sequence ID" value="ETO29073.1"/>
    <property type="molecule type" value="Genomic_DNA"/>
</dbReference>
<dbReference type="Pfam" id="PF09791">
    <property type="entry name" value="Oxidored-like"/>
    <property type="match status" value="1"/>
</dbReference>
<sequence>MLLAYPKPPPSLLRFRSHPSCTSVSVGNHCSTCKGLYVYLSSVLLYSSQHKIQIHLCQRSEREETWERERKGKKRESSDKSDFLTMSVSTFFLMLNVAFVAKGLQKKKIGTTSNNEWCQGQQKDYKKHLVKILFKIHPCLDESKTVNKEKETTQDQKFEDQRAIDEALNKTSMDAFTKLEMELSHKKAQPITNNDNPIDNTQVSFTFQTSLKTHTRFVPERPTEPLPEECCGMDCPNCVWTQYAQRLFEYEQYMKNNPKSST</sequence>
<evidence type="ECO:0000313" key="2">
    <source>
        <dbReference type="EMBL" id="ETO29073.1"/>
    </source>
</evidence>
<evidence type="ECO:0000313" key="3">
    <source>
        <dbReference type="Proteomes" id="UP000023152"/>
    </source>
</evidence>